<evidence type="ECO:0000256" key="5">
    <source>
        <dbReference type="ARBA" id="ARBA00023136"/>
    </source>
</evidence>
<dbReference type="GO" id="GO:0008188">
    <property type="term" value="F:neuropeptide receptor activity"/>
    <property type="evidence" value="ECO:0007669"/>
    <property type="project" value="TreeGrafter"/>
</dbReference>
<evidence type="ECO:0000259" key="9">
    <source>
        <dbReference type="PROSITE" id="PS50262"/>
    </source>
</evidence>
<dbReference type="InterPro" id="IPR000276">
    <property type="entry name" value="GPCR_Rhodpsn"/>
</dbReference>
<gene>
    <name evidence="10" type="ORF">NMOB1V02_LOCUS824</name>
</gene>
<keyword evidence="4 8" id="KW-1133">Transmembrane helix</keyword>
<evidence type="ECO:0000256" key="4">
    <source>
        <dbReference type="ARBA" id="ARBA00022989"/>
    </source>
</evidence>
<comment type="subcellular location">
    <subcellularLocation>
        <location evidence="1">Membrane</location>
    </subcellularLocation>
</comment>
<dbReference type="PROSITE" id="PS50262">
    <property type="entry name" value="G_PROTEIN_RECEP_F1_2"/>
    <property type="match status" value="1"/>
</dbReference>
<keyword evidence="3 6" id="KW-0812">Transmembrane</keyword>
<feature type="compositionally biased region" description="Acidic residues" evidence="7">
    <location>
        <begin position="332"/>
        <end position="341"/>
    </location>
</feature>
<protein>
    <recommendedName>
        <fullName evidence="9">G-protein coupled receptors family 1 profile domain-containing protein</fullName>
    </recommendedName>
</protein>
<feature type="transmembrane region" description="Helical" evidence="8">
    <location>
        <begin position="154"/>
        <end position="178"/>
    </location>
</feature>
<dbReference type="PRINTS" id="PR00237">
    <property type="entry name" value="GPCRRHODOPSN"/>
</dbReference>
<feature type="transmembrane region" description="Helical" evidence="8">
    <location>
        <begin position="54"/>
        <end position="78"/>
    </location>
</feature>
<evidence type="ECO:0000256" key="8">
    <source>
        <dbReference type="SAM" id="Phobius"/>
    </source>
</evidence>
<reference evidence="10" key="1">
    <citation type="submission" date="2020-11" db="EMBL/GenBank/DDBJ databases">
        <authorList>
            <person name="Tran Van P."/>
        </authorList>
    </citation>
    <scope>NUCLEOTIDE SEQUENCE</scope>
</reference>
<sequence length="341" mass="37373">MAQASSGVVTYSSNYVLVALSIDRYDAIAHPMKFHAGSWRMQCWIQLEPAHWQIYITLVFVALFFLPAFIIAGCYIVIVKTIWSKSKAVVTCKRRWYGKANVEQNRSLSSFAEDTDIRRASSRGIIPQAKIKTIKMTLIIVCDTGKTREINGALLLAVFISCWSPYVVFDLLQVYGLLPYSQTTIAVATFIQSLAPLNSAANPIIYCLCTTHICSNLRQIKFIDWLARKFCCCCPANGAGDDASFQRTTTQHTTTTDGRTGRGANAGAIPLTARRGTDVQQRINGAAGPKKHAVFVHDALYKSKSASAATDAAEKSSRRALLAATRSQPGDMDSEIVSEAV</sequence>
<keyword evidence="5 8" id="KW-0472">Membrane</keyword>
<evidence type="ECO:0000256" key="1">
    <source>
        <dbReference type="ARBA" id="ARBA00004370"/>
    </source>
</evidence>
<feature type="domain" description="G-protein coupled receptors family 1 profile" evidence="9">
    <location>
        <begin position="1"/>
        <end position="206"/>
    </location>
</feature>
<dbReference type="EMBL" id="CAJPEX010000075">
    <property type="protein sequence ID" value="CAG0913065.1"/>
    <property type="molecule type" value="Genomic_DNA"/>
</dbReference>
<comment type="similarity">
    <text evidence="2 6">Belongs to the G-protein coupled receptor 1 family.</text>
</comment>
<evidence type="ECO:0000256" key="3">
    <source>
        <dbReference type="ARBA" id="ARBA00022692"/>
    </source>
</evidence>
<evidence type="ECO:0000256" key="2">
    <source>
        <dbReference type="ARBA" id="ARBA00010663"/>
    </source>
</evidence>
<dbReference type="InterPro" id="IPR017452">
    <property type="entry name" value="GPCR_Rhodpsn_7TM"/>
</dbReference>
<accession>A0A7R9BCZ3</accession>
<dbReference type="PANTHER" id="PTHR24224">
    <property type="entry name" value="CARDIOACCELERATORY PEPTIDE RECEPTOR-RELATED"/>
    <property type="match status" value="1"/>
</dbReference>
<dbReference type="EMBL" id="OA882112">
    <property type="protein sequence ID" value="CAD7272913.1"/>
    <property type="molecule type" value="Genomic_DNA"/>
</dbReference>
<dbReference type="PANTHER" id="PTHR24224:SF6">
    <property type="entry name" value="CARDIOACCELERATORY PEPTIDE RECEPTOR-RELATED"/>
    <property type="match status" value="1"/>
</dbReference>
<keyword evidence="6" id="KW-0807">Transducer</keyword>
<dbReference type="AlphaFoldDB" id="A0A7R9BCZ3"/>
<dbReference type="OrthoDB" id="5987909at2759"/>
<dbReference type="GO" id="GO:0005886">
    <property type="term" value="C:plasma membrane"/>
    <property type="evidence" value="ECO:0007669"/>
    <property type="project" value="TreeGrafter"/>
</dbReference>
<proteinExistence type="inferred from homology"/>
<evidence type="ECO:0000313" key="11">
    <source>
        <dbReference type="Proteomes" id="UP000678499"/>
    </source>
</evidence>
<evidence type="ECO:0000313" key="10">
    <source>
        <dbReference type="EMBL" id="CAD7272913.1"/>
    </source>
</evidence>
<feature type="region of interest" description="Disordered" evidence="7">
    <location>
        <begin position="307"/>
        <end position="341"/>
    </location>
</feature>
<dbReference type="SUPFAM" id="SSF81321">
    <property type="entry name" value="Family A G protein-coupled receptor-like"/>
    <property type="match status" value="1"/>
</dbReference>
<dbReference type="Pfam" id="PF00001">
    <property type="entry name" value="7tm_1"/>
    <property type="match status" value="1"/>
</dbReference>
<dbReference type="Gene3D" id="1.20.1070.10">
    <property type="entry name" value="Rhodopsin 7-helix transmembrane proteins"/>
    <property type="match status" value="1"/>
</dbReference>
<name>A0A7R9BCZ3_9CRUS</name>
<organism evidence="10">
    <name type="scientific">Notodromas monacha</name>
    <dbReference type="NCBI Taxonomy" id="399045"/>
    <lineage>
        <taxon>Eukaryota</taxon>
        <taxon>Metazoa</taxon>
        <taxon>Ecdysozoa</taxon>
        <taxon>Arthropoda</taxon>
        <taxon>Crustacea</taxon>
        <taxon>Oligostraca</taxon>
        <taxon>Ostracoda</taxon>
        <taxon>Podocopa</taxon>
        <taxon>Podocopida</taxon>
        <taxon>Cypridocopina</taxon>
        <taxon>Cypridoidea</taxon>
        <taxon>Cyprididae</taxon>
        <taxon>Notodromas</taxon>
    </lineage>
</organism>
<dbReference type="InterPro" id="IPR052665">
    <property type="entry name" value="Neuropeptide-GPCR"/>
</dbReference>
<evidence type="ECO:0000256" key="6">
    <source>
        <dbReference type="RuleBase" id="RU000688"/>
    </source>
</evidence>
<evidence type="ECO:0000256" key="7">
    <source>
        <dbReference type="SAM" id="MobiDB-lite"/>
    </source>
</evidence>
<keyword evidence="11" id="KW-1185">Reference proteome</keyword>
<dbReference type="Proteomes" id="UP000678499">
    <property type="component" value="Unassembled WGS sequence"/>
</dbReference>
<keyword evidence="6" id="KW-0297">G-protein coupled receptor</keyword>
<keyword evidence="6" id="KW-0675">Receptor</keyword>
<dbReference type="PROSITE" id="PS00237">
    <property type="entry name" value="G_PROTEIN_RECEP_F1_1"/>
    <property type="match status" value="1"/>
</dbReference>